<dbReference type="HOGENOM" id="CLU_914412_0_0_7"/>
<organism evidence="4">
    <name type="scientific">Nitratidesulfovibrio vulgaris (strain DSM 19637 / Miyazaki F)</name>
    <name type="common">Desulfovibrio vulgaris</name>
    <dbReference type="NCBI Taxonomy" id="883"/>
    <lineage>
        <taxon>Bacteria</taxon>
        <taxon>Pseudomonadati</taxon>
        <taxon>Thermodesulfobacteriota</taxon>
        <taxon>Desulfovibrionia</taxon>
        <taxon>Desulfovibrionales</taxon>
        <taxon>Desulfovibrionaceae</taxon>
        <taxon>Nitratidesulfovibrio</taxon>
    </lineage>
</organism>
<sequence length="304" mass="31020">MTRAVRDRFIAVAQGPEGKFRYPVGDAGLAGLGYDGALTDRLPAAVRAHFCGVGNPFAAVDACVWPPVCLLPPPPPTGYPSAAGSGVPGDIFCDMPDAELDAPVRFGDHSDDGADNAAGDGSPAAPRDRCLPPELAACPVRPGDAVLDVGCGAGVDTLCAALLAGPDGAVTGADASPHMLDRARANLAATNAATDPATPPVGRIPNPSGQDLSVPDPSGPDPLGPDRQSARIRFVETGAECLPFASGSFDVVISNGVFSLIVDKPAALREIHRVLRPGGRLRLADQMLDGPAPQGADVVSSWFR</sequence>
<evidence type="ECO:0000259" key="3">
    <source>
        <dbReference type="Pfam" id="PF13847"/>
    </source>
</evidence>
<keyword evidence="4" id="KW-0489">Methyltransferase</keyword>
<proteinExistence type="predicted"/>
<feature type="compositionally biased region" description="Low complexity" evidence="1">
    <location>
        <begin position="115"/>
        <end position="125"/>
    </location>
</feature>
<feature type="domain" description="Methyltransferase" evidence="3">
    <location>
        <begin position="143"/>
        <end position="188"/>
    </location>
</feature>
<gene>
    <name evidence="4" type="ordered locus">DvMF_2179</name>
</gene>
<feature type="region of interest" description="Disordered" evidence="1">
    <location>
        <begin position="190"/>
        <end position="227"/>
    </location>
</feature>
<dbReference type="GO" id="GO:0032259">
    <property type="term" value="P:methylation"/>
    <property type="evidence" value="ECO:0007669"/>
    <property type="project" value="UniProtKB-KW"/>
</dbReference>
<dbReference type="Pfam" id="PF08241">
    <property type="entry name" value="Methyltransf_11"/>
    <property type="match status" value="1"/>
</dbReference>
<dbReference type="SUPFAM" id="SSF53335">
    <property type="entry name" value="S-adenosyl-L-methionine-dependent methyltransferases"/>
    <property type="match status" value="1"/>
</dbReference>
<dbReference type="GO" id="GO:0008757">
    <property type="term" value="F:S-adenosylmethionine-dependent methyltransferase activity"/>
    <property type="evidence" value="ECO:0007669"/>
    <property type="project" value="InterPro"/>
</dbReference>
<evidence type="ECO:0000256" key="1">
    <source>
        <dbReference type="SAM" id="MobiDB-lite"/>
    </source>
</evidence>
<dbReference type="CDD" id="cd02440">
    <property type="entry name" value="AdoMet_MTases"/>
    <property type="match status" value="1"/>
</dbReference>
<feature type="domain" description="Methyltransferase type 11" evidence="2">
    <location>
        <begin position="229"/>
        <end position="281"/>
    </location>
</feature>
<keyword evidence="4" id="KW-0808">Transferase</keyword>
<dbReference type="STRING" id="883.DvMF_2179"/>
<dbReference type="InterPro" id="IPR025714">
    <property type="entry name" value="Methyltranfer_dom"/>
</dbReference>
<dbReference type="PANTHER" id="PTHR42912">
    <property type="entry name" value="METHYLTRANSFERASE"/>
    <property type="match status" value="1"/>
</dbReference>
<reference evidence="4" key="1">
    <citation type="submission" date="2008-10" db="EMBL/GenBank/DDBJ databases">
        <title>Complete sequence of Desulfovibrio vulgaris str. 'Miyazaki F'.</title>
        <authorList>
            <person name="Lucas S."/>
            <person name="Copeland A."/>
            <person name="Lapidus A."/>
            <person name="Glavina del Rio T."/>
            <person name="Dalin E."/>
            <person name="Tice H."/>
            <person name="Bruce D."/>
            <person name="Goodwin L."/>
            <person name="Pitluck S."/>
            <person name="Sims D."/>
            <person name="Brettin T."/>
            <person name="Detter J.C."/>
            <person name="Han C."/>
            <person name="Larimer F."/>
            <person name="Land M."/>
            <person name="Hauser L."/>
            <person name="Kyrpides N."/>
            <person name="Mikhailova N."/>
            <person name="Hazen T.C."/>
            <person name="Richardson P."/>
        </authorList>
    </citation>
    <scope>NUCLEOTIDE SEQUENCE</scope>
    <source>
        <strain evidence="4">Miyazaki F</strain>
    </source>
</reference>
<protein>
    <submittedName>
        <fullName evidence="4">Methyltransferase type 11</fullName>
    </submittedName>
</protein>
<name>B8DQK3_NITV9</name>
<dbReference type="Pfam" id="PF13847">
    <property type="entry name" value="Methyltransf_31"/>
    <property type="match status" value="1"/>
</dbReference>
<dbReference type="InterPro" id="IPR050508">
    <property type="entry name" value="Methyltransf_Superfamily"/>
</dbReference>
<dbReference type="OrthoDB" id="9765084at2"/>
<dbReference type="InterPro" id="IPR013216">
    <property type="entry name" value="Methyltransf_11"/>
</dbReference>
<evidence type="ECO:0000313" key="4">
    <source>
        <dbReference type="EMBL" id="ACL09122.1"/>
    </source>
</evidence>
<dbReference type="InterPro" id="IPR029063">
    <property type="entry name" value="SAM-dependent_MTases_sf"/>
</dbReference>
<dbReference type="Gene3D" id="3.40.50.150">
    <property type="entry name" value="Vaccinia Virus protein VP39"/>
    <property type="match status" value="2"/>
</dbReference>
<dbReference type="KEGG" id="dvm:DvMF_2179"/>
<dbReference type="AlphaFoldDB" id="B8DQK3"/>
<feature type="region of interest" description="Disordered" evidence="1">
    <location>
        <begin position="103"/>
        <end position="128"/>
    </location>
</feature>
<accession>B8DQK3</accession>
<dbReference type="eggNOG" id="COG2226">
    <property type="taxonomic scope" value="Bacteria"/>
</dbReference>
<dbReference type="EMBL" id="CP001197">
    <property type="protein sequence ID" value="ACL09122.1"/>
    <property type="molecule type" value="Genomic_DNA"/>
</dbReference>
<evidence type="ECO:0000259" key="2">
    <source>
        <dbReference type="Pfam" id="PF08241"/>
    </source>
</evidence>